<protein>
    <submittedName>
        <fullName evidence="2">N-acetylglucosamine kinase</fullName>
    </submittedName>
</protein>
<proteinExistence type="predicted"/>
<sequence length="289" mass="28682">MSALHLGVDAGGSLTRAAVVDAAGTVLGRGEAPGANPAGEGAEHAQARLAEAVAAALGPYGPGAVASCLVGLAGLPALADPDAFAARFRTACRLRCPVRLVPDAVPALASGGVDDGCGTVLIAGTGTICVRLDGWRTTARSGGLGWLLGDEGGGFWLGREALRHAHADPGGALGAAVRAHCAADSPEDLLRWAYAGPPRRLAALAPLVSRLAAGGDPAALAVAHAAADHLAALVRATAVPGRPLVLTGSVADSPGPIRDRLRHLLADLAPRAPRTDAAAAAARLGRRLP</sequence>
<dbReference type="SUPFAM" id="SSF53067">
    <property type="entry name" value="Actin-like ATPase domain"/>
    <property type="match status" value="2"/>
</dbReference>
<dbReference type="GO" id="GO:0016301">
    <property type="term" value="F:kinase activity"/>
    <property type="evidence" value="ECO:0007669"/>
    <property type="project" value="UniProtKB-KW"/>
</dbReference>
<dbReference type="PANTHER" id="PTHR43190">
    <property type="entry name" value="N-ACETYL-D-GLUCOSAMINE KINASE"/>
    <property type="match status" value="1"/>
</dbReference>
<dbReference type="Pfam" id="PF01869">
    <property type="entry name" value="BcrAD_BadFG"/>
    <property type="match status" value="1"/>
</dbReference>
<gene>
    <name evidence="2" type="ORF">AB2U05_29305</name>
</gene>
<dbReference type="EMBL" id="CP163445">
    <property type="protein sequence ID" value="XDQ82285.1"/>
    <property type="molecule type" value="Genomic_DNA"/>
</dbReference>
<name>A0AB39TSF5_9ACTN</name>
<reference evidence="2" key="1">
    <citation type="submission" date="2024-07" db="EMBL/GenBank/DDBJ databases">
        <authorList>
            <person name="Yu S.T."/>
        </authorList>
    </citation>
    <scope>NUCLEOTIDE SEQUENCE</scope>
    <source>
        <strain evidence="2">Y1</strain>
    </source>
</reference>
<organism evidence="2">
    <name type="scientific">Streptomyces sp. Y1</name>
    <dbReference type="NCBI Taxonomy" id="3238634"/>
    <lineage>
        <taxon>Bacteria</taxon>
        <taxon>Bacillati</taxon>
        <taxon>Actinomycetota</taxon>
        <taxon>Actinomycetes</taxon>
        <taxon>Kitasatosporales</taxon>
        <taxon>Streptomycetaceae</taxon>
        <taxon>Streptomyces</taxon>
    </lineage>
</organism>
<dbReference type="Gene3D" id="3.30.420.40">
    <property type="match status" value="2"/>
</dbReference>
<keyword evidence="2" id="KW-0808">Transferase</keyword>
<accession>A0AB39TSF5</accession>
<dbReference type="InterPro" id="IPR052519">
    <property type="entry name" value="Euk-type_GlcNAc_Kinase"/>
</dbReference>
<dbReference type="PANTHER" id="PTHR43190:SF3">
    <property type="entry name" value="N-ACETYL-D-GLUCOSAMINE KINASE"/>
    <property type="match status" value="1"/>
</dbReference>
<dbReference type="RefSeq" id="WP_369184699.1">
    <property type="nucleotide sequence ID" value="NZ_CP163445.1"/>
</dbReference>
<dbReference type="AlphaFoldDB" id="A0AB39TSF5"/>
<evidence type="ECO:0000313" key="2">
    <source>
        <dbReference type="EMBL" id="XDQ82285.1"/>
    </source>
</evidence>
<dbReference type="InterPro" id="IPR002731">
    <property type="entry name" value="ATPase_BadF"/>
</dbReference>
<dbReference type="InterPro" id="IPR043129">
    <property type="entry name" value="ATPase_NBD"/>
</dbReference>
<feature type="domain" description="ATPase BadF/BadG/BcrA/BcrD type" evidence="1">
    <location>
        <begin position="6"/>
        <end position="253"/>
    </location>
</feature>
<evidence type="ECO:0000259" key="1">
    <source>
        <dbReference type="Pfam" id="PF01869"/>
    </source>
</evidence>
<keyword evidence="2" id="KW-0418">Kinase</keyword>